<accession>A0A0P9SEA9</accession>
<dbReference type="Proteomes" id="UP000050557">
    <property type="component" value="Unassembled WGS sequence"/>
</dbReference>
<dbReference type="RefSeq" id="WP_054988180.1">
    <property type="nucleotide sequence ID" value="NZ_CP092918.1"/>
</dbReference>
<organism evidence="1 2">
    <name type="scientific">Pseudomonas syringae pv. helianthi</name>
    <dbReference type="NCBI Taxonomy" id="251654"/>
    <lineage>
        <taxon>Bacteria</taxon>
        <taxon>Pseudomonadati</taxon>
        <taxon>Pseudomonadota</taxon>
        <taxon>Gammaproteobacteria</taxon>
        <taxon>Pseudomonadales</taxon>
        <taxon>Pseudomonadaceae</taxon>
        <taxon>Pseudomonas</taxon>
    </lineage>
</organism>
<gene>
    <name evidence="1" type="ORF">ALO68_100703</name>
</gene>
<evidence type="ECO:0000313" key="2">
    <source>
        <dbReference type="Proteomes" id="UP000050557"/>
    </source>
</evidence>
<comment type="caution">
    <text evidence="1">The sequence shown here is derived from an EMBL/GenBank/DDBJ whole genome shotgun (WGS) entry which is preliminary data.</text>
</comment>
<evidence type="ECO:0000313" key="1">
    <source>
        <dbReference type="EMBL" id="KPX40710.1"/>
    </source>
</evidence>
<sequence length="139" mass="15154">MSIPFGGFMQSQSVNTINTTRAFVPGPWQSQQANAATAAREAAQQYARQNLRLDFADAEHWRELAAAAGVRLPAWYVLSTGGRIRKFCTRLNLSQTVIDDATGCSSFKQLAALNPTWPLFAVVGLLLELSAERTAATTH</sequence>
<protein>
    <submittedName>
        <fullName evidence="1">Uncharacterized protein</fullName>
    </submittedName>
</protein>
<reference evidence="1 2" key="1">
    <citation type="submission" date="2015-09" db="EMBL/GenBank/DDBJ databases">
        <title>Genome announcement of multiple Pseudomonas syringae strains.</title>
        <authorList>
            <person name="Thakur S."/>
            <person name="Wang P.W."/>
            <person name="Gong Y."/>
            <person name="Weir B.S."/>
            <person name="Guttman D.S."/>
        </authorList>
    </citation>
    <scope>NUCLEOTIDE SEQUENCE [LARGE SCALE GENOMIC DNA]</scope>
    <source>
        <strain evidence="1 2">ICMP4531</strain>
    </source>
</reference>
<dbReference type="PATRIC" id="fig|251654.3.peg.5665"/>
<name>A0A0P9SEA9_9PSED</name>
<dbReference type="AlphaFoldDB" id="A0A0P9SEA9"/>
<dbReference type="EMBL" id="LJQM01000236">
    <property type="protein sequence ID" value="KPX40710.1"/>
    <property type="molecule type" value="Genomic_DNA"/>
</dbReference>
<proteinExistence type="predicted"/>